<dbReference type="EC" id="2.7.8.8" evidence="4"/>
<dbReference type="NCBIfam" id="TIGR00473">
    <property type="entry name" value="pssA"/>
    <property type="match status" value="1"/>
</dbReference>
<gene>
    <name evidence="18" type="ORF">SAMN05216215_102283</name>
</gene>
<evidence type="ECO:0000256" key="8">
    <source>
        <dbReference type="ARBA" id="ARBA00022692"/>
    </source>
</evidence>
<feature type="compositionally biased region" description="Basic residues" evidence="16">
    <location>
        <begin position="280"/>
        <end position="289"/>
    </location>
</feature>
<evidence type="ECO:0000256" key="1">
    <source>
        <dbReference type="ARBA" id="ARBA00000287"/>
    </source>
</evidence>
<dbReference type="OrthoDB" id="9777147at2"/>
<comment type="similarity">
    <text evidence="3 15">Belongs to the CDP-alcohol phosphatidyltransferase class-I family.</text>
</comment>
<evidence type="ECO:0000256" key="9">
    <source>
        <dbReference type="ARBA" id="ARBA00022989"/>
    </source>
</evidence>
<proteinExistence type="inferred from homology"/>
<organism evidence="18 19">
    <name type="scientific">Saccharopolyspora shandongensis</name>
    <dbReference type="NCBI Taxonomy" id="418495"/>
    <lineage>
        <taxon>Bacteria</taxon>
        <taxon>Bacillati</taxon>
        <taxon>Actinomycetota</taxon>
        <taxon>Actinomycetes</taxon>
        <taxon>Pseudonocardiales</taxon>
        <taxon>Pseudonocardiaceae</taxon>
        <taxon>Saccharopolyspora</taxon>
    </lineage>
</organism>
<comment type="subcellular location">
    <subcellularLocation>
        <location evidence="2">Endomembrane system</location>
        <topology evidence="2">Multi-pass membrane protein</topology>
    </subcellularLocation>
</comment>
<sequence length="313" mass="34402">MSMHSAPGIRLLPNAITVLAMCAGLSAVQFALNGQLTGAIAAVAVAAVLDGLDGRIARLLDATSKMGAELDSLSDAMSFGVAPALTLYAWQLQDNRVGWVVSLIFAVCMVLRLARFNTLLDDADQPPYAKEFFVGVPAPAAGLLGLLPIVLTAHFGYLGWWANQNVVMVWMVLIAALMVSRVPTLSLKTVKVPPRAAAPLLVLVALLAAGIIMFPLISLAIAMVIYLLHIPYAVYRHNWLAKHPEAWSAPPRERRAIRRRTQRRLGLRPPLRRSVAGAARRVRLPRRHSHPDGPRRSWRRLELRRSRNDGPRR</sequence>
<dbReference type="PANTHER" id="PTHR14269:SF61">
    <property type="entry name" value="CDP-DIACYLGLYCEROL--SERINE O-PHOSPHATIDYLTRANSFERASE"/>
    <property type="match status" value="1"/>
</dbReference>
<dbReference type="GO" id="GO:0008654">
    <property type="term" value="P:phospholipid biosynthetic process"/>
    <property type="evidence" value="ECO:0007669"/>
    <property type="project" value="UniProtKB-KW"/>
</dbReference>
<feature type="transmembrane region" description="Helical" evidence="17">
    <location>
        <begin position="97"/>
        <end position="120"/>
    </location>
</feature>
<feature type="transmembrane region" description="Helical" evidence="17">
    <location>
        <begin position="36"/>
        <end position="52"/>
    </location>
</feature>
<dbReference type="RefSeq" id="WP_093268702.1">
    <property type="nucleotide sequence ID" value="NZ_FNOK01000022.1"/>
</dbReference>
<evidence type="ECO:0000313" key="19">
    <source>
        <dbReference type="Proteomes" id="UP000199529"/>
    </source>
</evidence>
<name>A0A1H3IB63_9PSEU</name>
<dbReference type="PROSITE" id="PS00379">
    <property type="entry name" value="CDP_ALCOHOL_P_TRANSF"/>
    <property type="match status" value="1"/>
</dbReference>
<evidence type="ECO:0000256" key="16">
    <source>
        <dbReference type="SAM" id="MobiDB-lite"/>
    </source>
</evidence>
<evidence type="ECO:0000256" key="11">
    <source>
        <dbReference type="ARBA" id="ARBA00023136"/>
    </source>
</evidence>
<evidence type="ECO:0000256" key="4">
    <source>
        <dbReference type="ARBA" id="ARBA00013174"/>
    </source>
</evidence>
<accession>A0A1H3IB63</accession>
<dbReference type="EMBL" id="FNOK01000022">
    <property type="protein sequence ID" value="SDY24154.1"/>
    <property type="molecule type" value="Genomic_DNA"/>
</dbReference>
<dbReference type="AlphaFoldDB" id="A0A1H3IB63"/>
<evidence type="ECO:0000256" key="2">
    <source>
        <dbReference type="ARBA" id="ARBA00004127"/>
    </source>
</evidence>
<keyword evidence="8 17" id="KW-0812">Transmembrane</keyword>
<dbReference type="InterPro" id="IPR050324">
    <property type="entry name" value="CDP-alcohol_PTase-I"/>
</dbReference>
<evidence type="ECO:0000256" key="3">
    <source>
        <dbReference type="ARBA" id="ARBA00010441"/>
    </source>
</evidence>
<evidence type="ECO:0000256" key="10">
    <source>
        <dbReference type="ARBA" id="ARBA00023098"/>
    </source>
</evidence>
<keyword evidence="9 17" id="KW-1133">Transmembrane helix</keyword>
<dbReference type="Proteomes" id="UP000199529">
    <property type="component" value="Unassembled WGS sequence"/>
</dbReference>
<feature type="transmembrane region" description="Helical" evidence="17">
    <location>
        <begin position="200"/>
        <end position="228"/>
    </location>
</feature>
<keyword evidence="6" id="KW-0444">Lipid biosynthesis</keyword>
<dbReference type="STRING" id="418495.SAMN05216215_102283"/>
<dbReference type="InterPro" id="IPR004533">
    <property type="entry name" value="CDP-diaglyc--ser_O-PTrfase"/>
</dbReference>
<dbReference type="GO" id="GO:0016020">
    <property type="term" value="C:membrane"/>
    <property type="evidence" value="ECO:0007669"/>
    <property type="project" value="InterPro"/>
</dbReference>
<dbReference type="Gene3D" id="1.20.120.1760">
    <property type="match status" value="1"/>
</dbReference>
<keyword evidence="7 15" id="KW-0808">Transferase</keyword>
<dbReference type="InterPro" id="IPR048254">
    <property type="entry name" value="CDP_ALCOHOL_P_TRANSF_CS"/>
</dbReference>
<dbReference type="PANTHER" id="PTHR14269">
    <property type="entry name" value="CDP-DIACYLGLYCEROL--GLYCEROL-3-PHOSPHATE 3-PHOSPHATIDYLTRANSFERASE-RELATED"/>
    <property type="match status" value="1"/>
</dbReference>
<evidence type="ECO:0000256" key="5">
    <source>
        <dbReference type="ARBA" id="ARBA00017171"/>
    </source>
</evidence>
<evidence type="ECO:0000256" key="14">
    <source>
        <dbReference type="ARBA" id="ARBA00032361"/>
    </source>
</evidence>
<dbReference type="InterPro" id="IPR000462">
    <property type="entry name" value="CDP-OH_P_trans"/>
</dbReference>
<feature type="transmembrane region" description="Helical" evidence="17">
    <location>
        <begin position="132"/>
        <end position="155"/>
    </location>
</feature>
<evidence type="ECO:0000256" key="17">
    <source>
        <dbReference type="SAM" id="Phobius"/>
    </source>
</evidence>
<feature type="transmembrane region" description="Helical" evidence="17">
    <location>
        <begin position="161"/>
        <end position="179"/>
    </location>
</feature>
<keyword evidence="10" id="KW-0443">Lipid metabolism</keyword>
<evidence type="ECO:0000256" key="7">
    <source>
        <dbReference type="ARBA" id="ARBA00022679"/>
    </source>
</evidence>
<feature type="compositionally biased region" description="Basic and acidic residues" evidence="16">
    <location>
        <begin position="290"/>
        <end position="313"/>
    </location>
</feature>
<dbReference type="Pfam" id="PF01066">
    <property type="entry name" value="CDP-OH_P_transf"/>
    <property type="match status" value="1"/>
</dbReference>
<evidence type="ECO:0000256" key="12">
    <source>
        <dbReference type="ARBA" id="ARBA00023209"/>
    </source>
</evidence>
<dbReference type="GO" id="GO:0003882">
    <property type="term" value="F:CDP-diacylglycerol-serine O-phosphatidyltransferase activity"/>
    <property type="evidence" value="ECO:0007669"/>
    <property type="project" value="UniProtKB-EC"/>
</dbReference>
<evidence type="ECO:0000256" key="6">
    <source>
        <dbReference type="ARBA" id="ARBA00022516"/>
    </source>
</evidence>
<comment type="catalytic activity">
    <reaction evidence="1">
        <text>a CDP-1,2-diacyl-sn-glycerol + L-serine = a 1,2-diacyl-sn-glycero-3-phospho-L-serine + CMP + H(+)</text>
        <dbReference type="Rhea" id="RHEA:16913"/>
        <dbReference type="ChEBI" id="CHEBI:15378"/>
        <dbReference type="ChEBI" id="CHEBI:33384"/>
        <dbReference type="ChEBI" id="CHEBI:57262"/>
        <dbReference type="ChEBI" id="CHEBI:58332"/>
        <dbReference type="ChEBI" id="CHEBI:60377"/>
        <dbReference type="EC" id="2.7.8.8"/>
    </reaction>
</comment>
<feature type="region of interest" description="Disordered" evidence="16">
    <location>
        <begin position="278"/>
        <end position="313"/>
    </location>
</feature>
<dbReference type="InterPro" id="IPR043130">
    <property type="entry name" value="CDP-OH_PTrfase_TM_dom"/>
</dbReference>
<keyword evidence="13" id="KW-1208">Phospholipid metabolism</keyword>
<evidence type="ECO:0000313" key="18">
    <source>
        <dbReference type="EMBL" id="SDY24154.1"/>
    </source>
</evidence>
<evidence type="ECO:0000256" key="13">
    <source>
        <dbReference type="ARBA" id="ARBA00023264"/>
    </source>
</evidence>
<keyword evidence="11 17" id="KW-0472">Membrane</keyword>
<dbReference type="GO" id="GO:0012505">
    <property type="term" value="C:endomembrane system"/>
    <property type="evidence" value="ECO:0007669"/>
    <property type="project" value="UniProtKB-SubCell"/>
</dbReference>
<reference evidence="19" key="1">
    <citation type="submission" date="2016-10" db="EMBL/GenBank/DDBJ databases">
        <authorList>
            <person name="Varghese N."/>
            <person name="Submissions S."/>
        </authorList>
    </citation>
    <scope>NUCLEOTIDE SEQUENCE [LARGE SCALE GENOMIC DNA]</scope>
    <source>
        <strain evidence="19">CGMCC 4.3530</strain>
    </source>
</reference>
<keyword evidence="19" id="KW-1185">Reference proteome</keyword>
<keyword evidence="12" id="KW-0594">Phospholipid biosynthesis</keyword>
<protein>
    <recommendedName>
        <fullName evidence="5">CDP-diacylglycerol--serine O-phosphatidyltransferase</fullName>
        <ecNumber evidence="4">2.7.8.8</ecNumber>
    </recommendedName>
    <alternativeName>
        <fullName evidence="14">Phosphatidylserine synthase</fullName>
    </alternativeName>
</protein>
<evidence type="ECO:0000256" key="15">
    <source>
        <dbReference type="RuleBase" id="RU003750"/>
    </source>
</evidence>